<gene>
    <name evidence="5" type="ordered locus">Gbro_0192</name>
</gene>
<keyword evidence="1" id="KW-0808">Transferase</keyword>
<accession>D0LBA8</accession>
<dbReference type="HOGENOM" id="CLU_027938_4_4_11"/>
<evidence type="ECO:0000313" key="6">
    <source>
        <dbReference type="Proteomes" id="UP000001219"/>
    </source>
</evidence>
<dbReference type="RefSeq" id="WP_012832131.1">
    <property type="nucleotide sequence ID" value="NC_013441.1"/>
</dbReference>
<dbReference type="PANTHER" id="PTHR10434:SF55">
    <property type="entry name" value="POSSIBLE ACYLTRANSFERASE"/>
    <property type="match status" value="1"/>
</dbReference>
<dbReference type="CDD" id="cd07989">
    <property type="entry name" value="LPLAT_AGPAT-like"/>
    <property type="match status" value="1"/>
</dbReference>
<feature type="region of interest" description="Disordered" evidence="3">
    <location>
        <begin position="230"/>
        <end position="268"/>
    </location>
</feature>
<dbReference type="InterPro" id="IPR002123">
    <property type="entry name" value="Plipid/glycerol_acylTrfase"/>
</dbReference>
<evidence type="ECO:0000313" key="5">
    <source>
        <dbReference type="EMBL" id="ACY19539.1"/>
    </source>
</evidence>
<dbReference type="GO" id="GO:0006654">
    <property type="term" value="P:phosphatidic acid biosynthetic process"/>
    <property type="evidence" value="ECO:0007669"/>
    <property type="project" value="TreeGrafter"/>
</dbReference>
<feature type="domain" description="Phospholipid/glycerol acyltransferase" evidence="4">
    <location>
        <begin position="46"/>
        <end position="160"/>
    </location>
</feature>
<keyword evidence="2 5" id="KW-0012">Acyltransferase</keyword>
<dbReference type="Proteomes" id="UP000001219">
    <property type="component" value="Chromosome"/>
</dbReference>
<sequence length="268" mass="29301">MQSLTPAKRREPVFRALELIAHGLVRAQGLDLTFTGVQNIPSTGGAVLTINHTGYMDFLPAALGVYRAGRRTRFMIKSEVMDIAIMRFLVNHTSTVPVDRSEGAQAYTAAVDALRAGEIVAVYPEATISRSFELKAFKTGAVRMAAEARVPIVPAIVWGAHRQWTKTGKRNMGRSKLPVSVRFGLPLAIDSAVDPSAETARLRDAMSTMLHEVQDAYGEHPKGEFWVPARLGGSAPTPEEAAVIETEEAQRKAEERARKASSRKDAHR</sequence>
<evidence type="ECO:0000259" key="4">
    <source>
        <dbReference type="SMART" id="SM00563"/>
    </source>
</evidence>
<dbReference type="AlphaFoldDB" id="D0LBA8"/>
<dbReference type="EMBL" id="CP001802">
    <property type="protein sequence ID" value="ACY19539.1"/>
    <property type="molecule type" value="Genomic_DNA"/>
</dbReference>
<organism evidence="5 6">
    <name type="scientific">Gordonia bronchialis (strain ATCC 25592 / DSM 43247 / BCRC 13721 / JCM 3198 / KCTC 3076 / NBRC 16047 / NCTC 10667)</name>
    <name type="common">Rhodococcus bronchialis</name>
    <dbReference type="NCBI Taxonomy" id="526226"/>
    <lineage>
        <taxon>Bacteria</taxon>
        <taxon>Bacillati</taxon>
        <taxon>Actinomycetota</taxon>
        <taxon>Actinomycetes</taxon>
        <taxon>Mycobacteriales</taxon>
        <taxon>Gordoniaceae</taxon>
        <taxon>Gordonia</taxon>
    </lineage>
</organism>
<evidence type="ECO:0000256" key="1">
    <source>
        <dbReference type="ARBA" id="ARBA00022679"/>
    </source>
</evidence>
<dbReference type="STRING" id="526226.Gbro_0192"/>
<proteinExistence type="predicted"/>
<reference evidence="6" key="1">
    <citation type="submission" date="2009-10" db="EMBL/GenBank/DDBJ databases">
        <title>The complete chromosome of Gordonia bronchialis DSM 43247.</title>
        <authorList>
            <consortium name="US DOE Joint Genome Institute (JGI-PGF)"/>
            <person name="Lucas S."/>
            <person name="Copeland A."/>
            <person name="Lapidus A."/>
            <person name="Glavina del Rio T."/>
            <person name="Dalin E."/>
            <person name="Tice H."/>
            <person name="Bruce D."/>
            <person name="Goodwin L."/>
            <person name="Pitluck S."/>
            <person name="Kyrpides N."/>
            <person name="Mavromatis K."/>
            <person name="Ivanova N."/>
            <person name="Ovchinnikova G."/>
            <person name="Saunders E."/>
            <person name="Brettin T."/>
            <person name="Detter J.C."/>
            <person name="Han C."/>
            <person name="Larimer F."/>
            <person name="Land M."/>
            <person name="Hauser L."/>
            <person name="Markowitz V."/>
            <person name="Cheng J.-F."/>
            <person name="Hugenholtz P."/>
            <person name="Woyke T."/>
            <person name="Wu D."/>
            <person name="Jando M."/>
            <person name="Schneider S."/>
            <person name="Goeker M."/>
            <person name="Klenk H.-P."/>
            <person name="Eisen J.A."/>
        </authorList>
    </citation>
    <scope>NUCLEOTIDE SEQUENCE [LARGE SCALE GENOMIC DNA]</scope>
    <source>
        <strain evidence="6">ATCC 25592 / DSM 43247 / BCRC 13721 / JCM 3198 / KCTC 3076 / NBRC 16047 / NCTC 10667</strain>
    </source>
</reference>
<dbReference type="eggNOG" id="COG0204">
    <property type="taxonomic scope" value="Bacteria"/>
</dbReference>
<evidence type="ECO:0000256" key="3">
    <source>
        <dbReference type="SAM" id="MobiDB-lite"/>
    </source>
</evidence>
<name>D0LBA8_GORB4</name>
<dbReference type="PANTHER" id="PTHR10434">
    <property type="entry name" value="1-ACYL-SN-GLYCEROL-3-PHOSPHATE ACYLTRANSFERASE"/>
    <property type="match status" value="1"/>
</dbReference>
<reference evidence="5 6" key="2">
    <citation type="journal article" date="2010" name="Stand. Genomic Sci.">
        <title>Complete genome sequence of Gordonia bronchialis type strain (3410).</title>
        <authorList>
            <person name="Ivanova N."/>
            <person name="Sikorski J."/>
            <person name="Jando M."/>
            <person name="Lapidus A."/>
            <person name="Nolan M."/>
            <person name="Lucas S."/>
            <person name="Del Rio T.G."/>
            <person name="Tice H."/>
            <person name="Copeland A."/>
            <person name="Cheng J.F."/>
            <person name="Chen F."/>
            <person name="Bruce D."/>
            <person name="Goodwin L."/>
            <person name="Pitluck S."/>
            <person name="Mavromatis K."/>
            <person name="Ovchinnikova G."/>
            <person name="Pati A."/>
            <person name="Chen A."/>
            <person name="Palaniappan K."/>
            <person name="Land M."/>
            <person name="Hauser L."/>
            <person name="Chang Y.J."/>
            <person name="Jeffries C.D."/>
            <person name="Chain P."/>
            <person name="Saunders E."/>
            <person name="Han C."/>
            <person name="Detter J.C."/>
            <person name="Brettin T."/>
            <person name="Rohde M."/>
            <person name="Goker M."/>
            <person name="Bristow J."/>
            <person name="Eisen J.A."/>
            <person name="Markowitz V."/>
            <person name="Hugenholtz P."/>
            <person name="Klenk H.P."/>
            <person name="Kyrpides N.C."/>
        </authorList>
    </citation>
    <scope>NUCLEOTIDE SEQUENCE [LARGE SCALE GENOMIC DNA]</scope>
    <source>
        <strain evidence="6">ATCC 25592 / DSM 43247 / BCRC 13721 / JCM 3198 / KCTC 3076 / NBRC 16047 / NCTC 10667</strain>
    </source>
</reference>
<keyword evidence="6" id="KW-1185">Reference proteome</keyword>
<evidence type="ECO:0000256" key="2">
    <source>
        <dbReference type="ARBA" id="ARBA00023315"/>
    </source>
</evidence>
<dbReference type="OrthoDB" id="3210041at2"/>
<protein>
    <submittedName>
        <fullName evidence="5">Phospholipid/glycerol acyltransferase</fullName>
    </submittedName>
</protein>
<dbReference type="SUPFAM" id="SSF69593">
    <property type="entry name" value="Glycerol-3-phosphate (1)-acyltransferase"/>
    <property type="match status" value="1"/>
</dbReference>
<dbReference type="SMART" id="SM00563">
    <property type="entry name" value="PlsC"/>
    <property type="match status" value="1"/>
</dbReference>
<dbReference type="Pfam" id="PF01553">
    <property type="entry name" value="Acyltransferase"/>
    <property type="match status" value="1"/>
</dbReference>
<dbReference type="KEGG" id="gbr:Gbro_0192"/>
<dbReference type="GO" id="GO:0005886">
    <property type="term" value="C:plasma membrane"/>
    <property type="evidence" value="ECO:0007669"/>
    <property type="project" value="TreeGrafter"/>
</dbReference>
<feature type="compositionally biased region" description="Basic and acidic residues" evidence="3">
    <location>
        <begin position="248"/>
        <end position="268"/>
    </location>
</feature>
<dbReference type="GO" id="GO:0003841">
    <property type="term" value="F:1-acylglycerol-3-phosphate O-acyltransferase activity"/>
    <property type="evidence" value="ECO:0007669"/>
    <property type="project" value="TreeGrafter"/>
</dbReference>